<protein>
    <submittedName>
        <fullName evidence="1">Uncharacterized protein</fullName>
    </submittedName>
</protein>
<dbReference type="EMBL" id="MU267715">
    <property type="protein sequence ID" value="KAH7910398.1"/>
    <property type="molecule type" value="Genomic_DNA"/>
</dbReference>
<organism evidence="1 2">
    <name type="scientific">Hygrophoropsis aurantiaca</name>
    <dbReference type="NCBI Taxonomy" id="72124"/>
    <lineage>
        <taxon>Eukaryota</taxon>
        <taxon>Fungi</taxon>
        <taxon>Dikarya</taxon>
        <taxon>Basidiomycota</taxon>
        <taxon>Agaricomycotina</taxon>
        <taxon>Agaricomycetes</taxon>
        <taxon>Agaricomycetidae</taxon>
        <taxon>Boletales</taxon>
        <taxon>Coniophorineae</taxon>
        <taxon>Hygrophoropsidaceae</taxon>
        <taxon>Hygrophoropsis</taxon>
    </lineage>
</organism>
<keyword evidence="2" id="KW-1185">Reference proteome</keyword>
<evidence type="ECO:0000313" key="1">
    <source>
        <dbReference type="EMBL" id="KAH7910398.1"/>
    </source>
</evidence>
<proteinExistence type="predicted"/>
<sequence>MFIYTRYLVDHGRGGTLLPSSYYNDQFPVELADLYGIALPFFPRKLLLQLITPVIAVLSIDTGASQHIKLASGVEIESFTEHGLRFADGTALAVDVVCTTMFGKDVCGPEVAQKIKPVWCLDEEGELRGTCRESGCEGLWFALEIKTIEARILQRKDIEIELSRQLSREFFAALEKLVLSTELEGNPIAAGPA</sequence>
<comment type="caution">
    <text evidence="1">The sequence shown here is derived from an EMBL/GenBank/DDBJ whole genome shotgun (WGS) entry which is preliminary data.</text>
</comment>
<name>A0ACB8AB98_9AGAM</name>
<dbReference type="Proteomes" id="UP000790377">
    <property type="component" value="Unassembled WGS sequence"/>
</dbReference>
<gene>
    <name evidence="1" type="ORF">BJ138DRAFT_1101896</name>
</gene>
<evidence type="ECO:0000313" key="2">
    <source>
        <dbReference type="Proteomes" id="UP000790377"/>
    </source>
</evidence>
<accession>A0ACB8AB98</accession>
<reference evidence="1" key="1">
    <citation type="journal article" date="2021" name="New Phytol.">
        <title>Evolutionary innovations through gain and loss of genes in the ectomycorrhizal Boletales.</title>
        <authorList>
            <person name="Wu G."/>
            <person name="Miyauchi S."/>
            <person name="Morin E."/>
            <person name="Kuo A."/>
            <person name="Drula E."/>
            <person name="Varga T."/>
            <person name="Kohler A."/>
            <person name="Feng B."/>
            <person name="Cao Y."/>
            <person name="Lipzen A."/>
            <person name="Daum C."/>
            <person name="Hundley H."/>
            <person name="Pangilinan J."/>
            <person name="Johnson J."/>
            <person name="Barry K."/>
            <person name="LaButti K."/>
            <person name="Ng V."/>
            <person name="Ahrendt S."/>
            <person name="Min B."/>
            <person name="Choi I.G."/>
            <person name="Park H."/>
            <person name="Plett J.M."/>
            <person name="Magnuson J."/>
            <person name="Spatafora J.W."/>
            <person name="Nagy L.G."/>
            <person name="Henrissat B."/>
            <person name="Grigoriev I.V."/>
            <person name="Yang Z.L."/>
            <person name="Xu J."/>
            <person name="Martin F.M."/>
        </authorList>
    </citation>
    <scope>NUCLEOTIDE SEQUENCE</scope>
    <source>
        <strain evidence="1">ATCC 28755</strain>
    </source>
</reference>